<evidence type="ECO:0000256" key="1">
    <source>
        <dbReference type="SAM" id="Phobius"/>
    </source>
</evidence>
<evidence type="ECO:0000313" key="2">
    <source>
        <dbReference type="EMBL" id="GAG57036.1"/>
    </source>
</evidence>
<keyword evidence="1" id="KW-0812">Transmembrane</keyword>
<dbReference type="EMBL" id="BART01003465">
    <property type="protein sequence ID" value="GAG57036.1"/>
    <property type="molecule type" value="Genomic_DNA"/>
</dbReference>
<proteinExistence type="predicted"/>
<organism evidence="2">
    <name type="scientific">marine sediment metagenome</name>
    <dbReference type="NCBI Taxonomy" id="412755"/>
    <lineage>
        <taxon>unclassified sequences</taxon>
        <taxon>metagenomes</taxon>
        <taxon>ecological metagenomes</taxon>
    </lineage>
</organism>
<keyword evidence="1" id="KW-1133">Transmembrane helix</keyword>
<comment type="caution">
    <text evidence="2">The sequence shown here is derived from an EMBL/GenBank/DDBJ whole genome shotgun (WGS) entry which is preliminary data.</text>
</comment>
<reference evidence="2" key="1">
    <citation type="journal article" date="2014" name="Front. Microbiol.">
        <title>High frequency of phylogenetically diverse reductive dehalogenase-homologous genes in deep subseafloor sedimentary metagenomes.</title>
        <authorList>
            <person name="Kawai M."/>
            <person name="Futagami T."/>
            <person name="Toyoda A."/>
            <person name="Takaki Y."/>
            <person name="Nishi S."/>
            <person name="Hori S."/>
            <person name="Arai W."/>
            <person name="Tsubouchi T."/>
            <person name="Morono Y."/>
            <person name="Uchiyama I."/>
            <person name="Ito T."/>
            <person name="Fujiyama A."/>
            <person name="Inagaki F."/>
            <person name="Takami H."/>
        </authorList>
    </citation>
    <scope>NUCLEOTIDE SEQUENCE</scope>
    <source>
        <strain evidence="2">Expedition CK06-06</strain>
    </source>
</reference>
<name>X1AA85_9ZZZZ</name>
<sequence>MGFVPPKGIPPGKGMPMAEFILNLGFSTLDFFSLYGITHMIREIFELSPDGYRGDLMNEVNLAQRSHDPPAGGE</sequence>
<gene>
    <name evidence="2" type="ORF">S01H4_09533</name>
</gene>
<protein>
    <submittedName>
        <fullName evidence="2">Uncharacterized protein</fullName>
    </submittedName>
</protein>
<accession>X1AA85</accession>
<feature type="transmembrane region" description="Helical" evidence="1">
    <location>
        <begin position="20"/>
        <end position="38"/>
    </location>
</feature>
<keyword evidence="1" id="KW-0472">Membrane</keyword>
<dbReference type="AlphaFoldDB" id="X1AA85"/>